<dbReference type="Pfam" id="PF00486">
    <property type="entry name" value="Trans_reg_C"/>
    <property type="match status" value="1"/>
</dbReference>
<dbReference type="PROSITE" id="PS51755">
    <property type="entry name" value="OMPR_PHOB"/>
    <property type="match status" value="1"/>
</dbReference>
<keyword evidence="1 2" id="KW-0238">DNA-binding</keyword>
<dbReference type="Gene3D" id="1.25.40.10">
    <property type="entry name" value="Tetratricopeptide repeat domain"/>
    <property type="match status" value="1"/>
</dbReference>
<dbReference type="Proteomes" id="UP001210720">
    <property type="component" value="Unassembled WGS sequence"/>
</dbReference>
<dbReference type="InterPro" id="IPR011990">
    <property type="entry name" value="TPR-like_helical_dom_sf"/>
</dbReference>
<organism evidence="5 6">
    <name type="scientific">Thalassococcus lentus</name>
    <dbReference type="NCBI Taxonomy" id="1210524"/>
    <lineage>
        <taxon>Bacteria</taxon>
        <taxon>Pseudomonadati</taxon>
        <taxon>Pseudomonadota</taxon>
        <taxon>Alphaproteobacteria</taxon>
        <taxon>Rhodobacterales</taxon>
        <taxon>Roseobacteraceae</taxon>
        <taxon>Thalassococcus</taxon>
    </lineage>
</organism>
<feature type="region of interest" description="Disordered" evidence="3">
    <location>
        <begin position="1"/>
        <end position="20"/>
    </location>
</feature>
<feature type="domain" description="OmpR/PhoB-type" evidence="4">
    <location>
        <begin position="21"/>
        <end position="118"/>
    </location>
</feature>
<reference evidence="5 6" key="1">
    <citation type="submission" date="2023-01" db="EMBL/GenBank/DDBJ databases">
        <title>Thalassococcus onchidii sp. nov., isolated from a marine invertebrate from the South China Sea.</title>
        <authorList>
            <person name="Xu S."/>
            <person name="Liu Z."/>
            <person name="Xu Y."/>
        </authorList>
    </citation>
    <scope>NUCLEOTIDE SEQUENCE [LARGE SCALE GENOMIC DNA]</scope>
    <source>
        <strain evidence="5 6">KCTC 32084</strain>
    </source>
</reference>
<accession>A0ABT4XV08</accession>
<evidence type="ECO:0000313" key="6">
    <source>
        <dbReference type="Proteomes" id="UP001210720"/>
    </source>
</evidence>
<dbReference type="EMBL" id="JAQIOY010000004">
    <property type="protein sequence ID" value="MDA7425638.1"/>
    <property type="molecule type" value="Genomic_DNA"/>
</dbReference>
<dbReference type="SUPFAM" id="SSF48452">
    <property type="entry name" value="TPR-like"/>
    <property type="match status" value="1"/>
</dbReference>
<evidence type="ECO:0000256" key="2">
    <source>
        <dbReference type="PROSITE-ProRule" id="PRU01091"/>
    </source>
</evidence>
<proteinExistence type="predicted"/>
<sequence length="559" mass="61382">MPSDESATPGTANQQGQPNRPAYVRFGDVVYGAGTGQLTSSEGQHTYLRAQSALVLDILVEQLGQLVPKDDLIQRVWPDIIVTDASLTQCIRDIRLALGDTDRKILMTVPKQGFRLFGALLPQDQAAEFWAEVDLKIPLPTVPARAAGAGAEPGKIVPKLDPRDVLPTLAVLPFKGIATQTVDVFGFFLADEVSRLLSLGNDVNVISRMSTGTLGGEPLALSDVHSKLNADFVLSGFLAPHGDQVAVSLEFAETETGYVLWAERMQIPFDPINPSTEGLDLVAANIRRAIMANEVRRVHSRPIGDLKLFSILHGAVGLMHRLSPDDFRRAKGYLELLHEKVPQHPAPLAWMARWHALNAVQGWAHDPRRESEAALEHTARALDLDPNHTLALVCEGQVLVHLSQDLDAAEERYDQALKNNPNDANGRSLRGMLRGFTDRGSDAKRDTERALHLTPLDPHRFMYLTLAAGACLADEDYERALALTKESLRLNRAHMSARRMLPVAYLGTGKEKAAQKAAEELLTLQPDFRVSDWLRSSPSADFKNGMRFAEMLTSLGVPD</sequence>
<feature type="compositionally biased region" description="Polar residues" evidence="3">
    <location>
        <begin position="1"/>
        <end position="18"/>
    </location>
</feature>
<dbReference type="SMART" id="SM00862">
    <property type="entry name" value="Trans_reg_C"/>
    <property type="match status" value="1"/>
</dbReference>
<dbReference type="InterPro" id="IPR016032">
    <property type="entry name" value="Sig_transdc_resp-reg_C-effctor"/>
</dbReference>
<feature type="DNA-binding region" description="OmpR/PhoB-type" evidence="2">
    <location>
        <begin position="21"/>
        <end position="118"/>
    </location>
</feature>
<evidence type="ECO:0000313" key="5">
    <source>
        <dbReference type="EMBL" id="MDA7425638.1"/>
    </source>
</evidence>
<dbReference type="InterPro" id="IPR001867">
    <property type="entry name" value="OmpR/PhoB-type_DNA-bd"/>
</dbReference>
<dbReference type="Gene3D" id="1.10.10.10">
    <property type="entry name" value="Winged helix-like DNA-binding domain superfamily/Winged helix DNA-binding domain"/>
    <property type="match status" value="1"/>
</dbReference>
<gene>
    <name evidence="5" type="ORF">PFY00_12970</name>
</gene>
<dbReference type="InterPro" id="IPR036388">
    <property type="entry name" value="WH-like_DNA-bd_sf"/>
</dbReference>
<comment type="caution">
    <text evidence="5">The sequence shown here is derived from an EMBL/GenBank/DDBJ whole genome shotgun (WGS) entry which is preliminary data.</text>
</comment>
<evidence type="ECO:0000256" key="3">
    <source>
        <dbReference type="SAM" id="MobiDB-lite"/>
    </source>
</evidence>
<protein>
    <submittedName>
        <fullName evidence="5">Winged helix-turn-helix domain-containing protein</fullName>
    </submittedName>
</protein>
<dbReference type="SUPFAM" id="SSF46894">
    <property type="entry name" value="C-terminal effector domain of the bipartite response regulators"/>
    <property type="match status" value="1"/>
</dbReference>
<evidence type="ECO:0000259" key="4">
    <source>
        <dbReference type="PROSITE" id="PS51755"/>
    </source>
</evidence>
<dbReference type="RefSeq" id="WP_271432996.1">
    <property type="nucleotide sequence ID" value="NZ_JAQIOY010000004.1"/>
</dbReference>
<keyword evidence="6" id="KW-1185">Reference proteome</keyword>
<name>A0ABT4XV08_9RHOB</name>
<evidence type="ECO:0000256" key="1">
    <source>
        <dbReference type="ARBA" id="ARBA00023125"/>
    </source>
</evidence>